<dbReference type="PANTHER" id="PTHR43343">
    <property type="entry name" value="PEPTIDASE S12"/>
    <property type="match status" value="1"/>
</dbReference>
<keyword evidence="2" id="KW-0378">Hydrolase</keyword>
<dbReference type="Gene3D" id="2.30.42.10">
    <property type="match status" value="1"/>
</dbReference>
<feature type="non-terminal residue" evidence="4">
    <location>
        <position position="236"/>
    </location>
</feature>
<evidence type="ECO:0000313" key="4">
    <source>
        <dbReference type="EMBL" id="KAA0677716.1"/>
    </source>
</evidence>
<dbReference type="AlphaFoldDB" id="A0A9W7KQI2"/>
<dbReference type="PROSITE" id="PS50106">
    <property type="entry name" value="PDZ"/>
    <property type="match status" value="1"/>
</dbReference>
<dbReference type="EMBL" id="QOKW01000022">
    <property type="protein sequence ID" value="KAA0677716.1"/>
    <property type="molecule type" value="Genomic_DNA"/>
</dbReference>
<dbReference type="GO" id="GO:0006508">
    <property type="term" value="P:proteolysis"/>
    <property type="evidence" value="ECO:0007669"/>
    <property type="project" value="UniProtKB-KW"/>
</dbReference>
<dbReference type="InterPro" id="IPR001478">
    <property type="entry name" value="PDZ"/>
</dbReference>
<comment type="caution">
    <text evidence="4">The sequence shown here is derived from an EMBL/GenBank/DDBJ whole genome shotgun (WGS) entry which is preliminary data.</text>
</comment>
<reference evidence="4 5" key="1">
    <citation type="submission" date="2018-07" db="EMBL/GenBank/DDBJ databases">
        <title>Genome sequence of Azospirillum sp. ATCC 49961.</title>
        <authorList>
            <person name="Sant'Anna F.H."/>
            <person name="Baldani J.I."/>
            <person name="Zilli J.E."/>
            <person name="Reis V.M."/>
            <person name="Hartmann A."/>
            <person name="Cruz L."/>
            <person name="de Souza E.M."/>
            <person name="de Oliveira Pedrosa F."/>
            <person name="Passaglia L.M.P."/>
        </authorList>
    </citation>
    <scope>NUCLEOTIDE SEQUENCE [LARGE SCALE GENOMIC DNA]</scope>
    <source>
        <strain evidence="4 5">ATCC 49961</strain>
    </source>
</reference>
<dbReference type="PANTHER" id="PTHR43343:SF3">
    <property type="entry name" value="PROTEASE DO-LIKE 8, CHLOROPLASTIC"/>
    <property type="match status" value="1"/>
</dbReference>
<dbReference type="SMART" id="SM00228">
    <property type="entry name" value="PDZ"/>
    <property type="match status" value="1"/>
</dbReference>
<dbReference type="GO" id="GO:0004252">
    <property type="term" value="F:serine-type endopeptidase activity"/>
    <property type="evidence" value="ECO:0007669"/>
    <property type="project" value="InterPro"/>
</dbReference>
<evidence type="ECO:0000259" key="3">
    <source>
        <dbReference type="PROSITE" id="PS50106"/>
    </source>
</evidence>
<accession>A0A9W7KQI2</accession>
<feature type="domain" description="PDZ" evidence="3">
    <location>
        <begin position="136"/>
        <end position="195"/>
    </location>
</feature>
<dbReference type="SUPFAM" id="SSF50494">
    <property type="entry name" value="Trypsin-like serine proteases"/>
    <property type="match status" value="1"/>
</dbReference>
<dbReference type="InterPro" id="IPR051201">
    <property type="entry name" value="Chloro_Bact_Ser_Proteases"/>
</dbReference>
<dbReference type="Pfam" id="PF17820">
    <property type="entry name" value="PDZ_6"/>
    <property type="match status" value="1"/>
</dbReference>
<dbReference type="InterPro" id="IPR009003">
    <property type="entry name" value="Peptidase_S1_PA"/>
</dbReference>
<dbReference type="Proteomes" id="UP000480854">
    <property type="component" value="Unassembled WGS sequence"/>
</dbReference>
<organism evidence="4 5">
    <name type="scientific">Roseomonas genomospecies 6</name>
    <dbReference type="NCBI Taxonomy" id="214106"/>
    <lineage>
        <taxon>Bacteria</taxon>
        <taxon>Pseudomonadati</taxon>
        <taxon>Pseudomonadota</taxon>
        <taxon>Alphaproteobacteria</taxon>
        <taxon>Acetobacterales</taxon>
        <taxon>Roseomonadaceae</taxon>
        <taxon>Roseomonas</taxon>
    </lineage>
</organism>
<dbReference type="Pfam" id="PF13365">
    <property type="entry name" value="Trypsin_2"/>
    <property type="match status" value="1"/>
</dbReference>
<sequence>MVARAPNHDLALLLVDGSLPPPAPRKTAAALRSGEAVLAIGNPFGRGLSIASGNVSGFDRDVITAPERRLTGMIETTTPLSPGNSGGPLLTCRGEVVGINTAAIEPGPNGARLGFAIPIDQAVPVVDRMLQVSSSLVAAAPSDTHTERPGLGLYVVPSGARALLIQSVVPGSPAARAGAMPGDAIIGANGRVVSSPADLQSLVQKAGNGTVAILRIVRSGAQLDMAVQISSIVFAS</sequence>
<proteinExistence type="predicted"/>
<dbReference type="InterPro" id="IPR036034">
    <property type="entry name" value="PDZ_sf"/>
</dbReference>
<evidence type="ECO:0000313" key="5">
    <source>
        <dbReference type="Proteomes" id="UP000480854"/>
    </source>
</evidence>
<dbReference type="Gene3D" id="2.40.10.120">
    <property type="match status" value="1"/>
</dbReference>
<keyword evidence="5" id="KW-1185">Reference proteome</keyword>
<keyword evidence="1" id="KW-0645">Protease</keyword>
<evidence type="ECO:0000256" key="1">
    <source>
        <dbReference type="ARBA" id="ARBA00022670"/>
    </source>
</evidence>
<dbReference type="SUPFAM" id="SSF50156">
    <property type="entry name" value="PDZ domain-like"/>
    <property type="match status" value="1"/>
</dbReference>
<name>A0A9W7KQI2_9PROT</name>
<dbReference type="InterPro" id="IPR001940">
    <property type="entry name" value="Peptidase_S1C"/>
</dbReference>
<protein>
    <submittedName>
        <fullName evidence="4">PDZ domain-containing protein</fullName>
    </submittedName>
</protein>
<dbReference type="PRINTS" id="PR00834">
    <property type="entry name" value="PROTEASES2C"/>
</dbReference>
<dbReference type="InterPro" id="IPR041489">
    <property type="entry name" value="PDZ_6"/>
</dbReference>
<evidence type="ECO:0000256" key="2">
    <source>
        <dbReference type="ARBA" id="ARBA00022801"/>
    </source>
</evidence>
<gene>
    <name evidence="4" type="ORF">DS843_23030</name>
</gene>